<protein>
    <submittedName>
        <fullName evidence="4">GRIP domain-containing protein</fullName>
    </submittedName>
</protein>
<feature type="region of interest" description="Disordered" evidence="2">
    <location>
        <begin position="1"/>
        <end position="29"/>
    </location>
</feature>
<name>A0A1I8BHW7_MELHA</name>
<reference evidence="4" key="1">
    <citation type="submission" date="2016-11" db="UniProtKB">
        <authorList>
            <consortium name="WormBaseParasite"/>
        </authorList>
    </citation>
    <scope>IDENTIFICATION</scope>
</reference>
<keyword evidence="3" id="KW-1185">Reference proteome</keyword>
<evidence type="ECO:0000256" key="2">
    <source>
        <dbReference type="SAM" id="MobiDB-lite"/>
    </source>
</evidence>
<feature type="region of interest" description="Disordered" evidence="2">
    <location>
        <begin position="171"/>
        <end position="192"/>
    </location>
</feature>
<dbReference type="AlphaFoldDB" id="A0A1I8BHW7"/>
<sequence length="519" mass="60469">MNEATTTGDNSILSVIDSSKGSASTSVESANNTELVERLTRQLRDLESENLELGRAIPHLRDYKGEDCTKFVTGKLNELEEQKGKYRRAVDRLAELNKQFQHFKDDAKERAQESDRKLDELRNIANALENENTMLRDQLRNEESINYHLRENRTGSPRSFEECLQHIDQNSDCESGDLRSRQSTARTERPDSVREQALGQLVCALFDKLRTTADVFAQIHSGIAGEDAQNSEQIKLVEKIKNLKLDLNRSIELYNKKFQELQMSAPSSMENLNHSEVGPSNIKSCSRCKNIEEERDTLKAQLNREILLKNECLASRDELDKSFREARRSIEEMRSALLLSNNKIEDLQNKLQRNEHYYQTKYGGAREPEVIDLQEQINVLRKRNLELDDKNEQILRASQRYKELNREECDNKDIEIQQLQTTLENNERNIEHLQERCRLLETENKNSLELKEQWRRKDIMLRKYERKISNLREILSNYGSYFDQTTNYEVVVERCYALLEEKIVEGQRSTSSAASIPNN</sequence>
<evidence type="ECO:0000313" key="3">
    <source>
        <dbReference type="Proteomes" id="UP000095281"/>
    </source>
</evidence>
<proteinExistence type="predicted"/>
<feature type="coiled-coil region" evidence="1">
    <location>
        <begin position="288"/>
        <end position="450"/>
    </location>
</feature>
<evidence type="ECO:0000256" key="1">
    <source>
        <dbReference type="SAM" id="Coils"/>
    </source>
</evidence>
<dbReference type="Proteomes" id="UP000095281">
    <property type="component" value="Unplaced"/>
</dbReference>
<feature type="compositionally biased region" description="Basic and acidic residues" evidence="2">
    <location>
        <begin position="176"/>
        <end position="192"/>
    </location>
</feature>
<feature type="coiled-coil region" evidence="1">
    <location>
        <begin position="29"/>
        <end position="145"/>
    </location>
</feature>
<evidence type="ECO:0000313" key="4">
    <source>
        <dbReference type="WBParaSite" id="MhA1_Contig25.frz3.gene29"/>
    </source>
</evidence>
<organism evidence="3 4">
    <name type="scientific">Meloidogyne hapla</name>
    <name type="common">Root-knot nematode worm</name>
    <dbReference type="NCBI Taxonomy" id="6305"/>
    <lineage>
        <taxon>Eukaryota</taxon>
        <taxon>Metazoa</taxon>
        <taxon>Ecdysozoa</taxon>
        <taxon>Nematoda</taxon>
        <taxon>Chromadorea</taxon>
        <taxon>Rhabditida</taxon>
        <taxon>Tylenchina</taxon>
        <taxon>Tylenchomorpha</taxon>
        <taxon>Tylenchoidea</taxon>
        <taxon>Meloidogynidae</taxon>
        <taxon>Meloidogyninae</taxon>
        <taxon>Meloidogyne</taxon>
    </lineage>
</organism>
<accession>A0A1I8BHW7</accession>
<dbReference type="WBParaSite" id="MhA1_Contig25.frz3.gene29">
    <property type="protein sequence ID" value="MhA1_Contig25.frz3.gene29"/>
    <property type="gene ID" value="MhA1_Contig25.frz3.gene29"/>
</dbReference>
<keyword evidence="1" id="KW-0175">Coiled coil</keyword>